<feature type="binding site" evidence="5">
    <location>
        <position position="137"/>
    </location>
    <ligand>
        <name>Zn(2+)</name>
        <dbReference type="ChEBI" id="CHEBI:29105"/>
        <label>1</label>
    </ligand>
</feature>
<keyword evidence="1 5" id="KW-0479">Metal-binding</keyword>
<dbReference type="GO" id="GO:0007165">
    <property type="term" value="P:signal transduction"/>
    <property type="evidence" value="ECO:0007669"/>
    <property type="project" value="InterPro"/>
</dbReference>
<accession>A0A7S1DFE1</accession>
<evidence type="ECO:0000259" key="7">
    <source>
        <dbReference type="PROSITE" id="PS51845"/>
    </source>
</evidence>
<evidence type="ECO:0000313" key="8">
    <source>
        <dbReference type="EMBL" id="CAD8946957.1"/>
    </source>
</evidence>
<dbReference type="GO" id="GO:0046872">
    <property type="term" value="F:metal ion binding"/>
    <property type="evidence" value="ECO:0007669"/>
    <property type="project" value="UniProtKB-KW"/>
</dbReference>
<evidence type="ECO:0000256" key="4">
    <source>
        <dbReference type="PIRSR" id="PIRSR623088-2"/>
    </source>
</evidence>
<dbReference type="InterPro" id="IPR036971">
    <property type="entry name" value="PDEase_catalytic_dom_sf"/>
</dbReference>
<feature type="binding site" evidence="5">
    <location>
        <position position="285"/>
    </location>
    <ligand>
        <name>Zn(2+)</name>
        <dbReference type="ChEBI" id="CHEBI:29105"/>
        <label>1</label>
    </ligand>
</feature>
<dbReference type="PROSITE" id="PS51845">
    <property type="entry name" value="PDEASE_I_2"/>
    <property type="match status" value="1"/>
</dbReference>
<dbReference type="Gene3D" id="1.10.1300.10">
    <property type="entry name" value="3'5'-cyclic nucleotide phosphodiesterase, catalytic domain"/>
    <property type="match status" value="1"/>
</dbReference>
<dbReference type="InterPro" id="IPR023088">
    <property type="entry name" value="PDEase"/>
</dbReference>
<dbReference type="PANTHER" id="PTHR11347">
    <property type="entry name" value="CYCLIC NUCLEOTIDE PHOSPHODIESTERASE"/>
    <property type="match status" value="1"/>
</dbReference>
<keyword evidence="2" id="KW-0378">Hydrolase</keyword>
<name>A0A7S1DFE1_HEMAN</name>
<dbReference type="InterPro" id="IPR023174">
    <property type="entry name" value="PDEase_CS"/>
</dbReference>
<feature type="region of interest" description="Disordered" evidence="6">
    <location>
        <begin position="1"/>
        <end position="23"/>
    </location>
</feature>
<protein>
    <recommendedName>
        <fullName evidence="7">PDEase domain-containing protein</fullName>
    </recommendedName>
</protein>
<evidence type="ECO:0000256" key="1">
    <source>
        <dbReference type="ARBA" id="ARBA00022723"/>
    </source>
</evidence>
<feature type="active site" description="Proton donor" evidence="3">
    <location>
        <position position="133"/>
    </location>
</feature>
<dbReference type="PRINTS" id="PR00387">
    <property type="entry name" value="PDIESTERASE1"/>
</dbReference>
<evidence type="ECO:0000256" key="6">
    <source>
        <dbReference type="SAM" id="MobiDB-lite"/>
    </source>
</evidence>
<dbReference type="PROSITE" id="PS00126">
    <property type="entry name" value="PDEASE_I_1"/>
    <property type="match status" value="1"/>
</dbReference>
<dbReference type="AlphaFoldDB" id="A0A7S1DFE1"/>
<evidence type="ECO:0000256" key="2">
    <source>
        <dbReference type="ARBA" id="ARBA00022801"/>
    </source>
</evidence>
<feature type="domain" description="PDEase" evidence="7">
    <location>
        <begin position="52"/>
        <end position="397"/>
    </location>
</feature>
<dbReference type="CDD" id="cd00077">
    <property type="entry name" value="HDc"/>
    <property type="match status" value="1"/>
</dbReference>
<feature type="binding site" evidence="4">
    <location>
        <position position="336"/>
    </location>
    <ligand>
        <name>AMP</name>
        <dbReference type="ChEBI" id="CHEBI:456215"/>
    </ligand>
</feature>
<feature type="binding site" evidence="5">
    <location>
        <position position="172"/>
    </location>
    <ligand>
        <name>Zn(2+)</name>
        <dbReference type="ChEBI" id="CHEBI:29105"/>
        <label>1</label>
    </ligand>
</feature>
<evidence type="ECO:0000256" key="5">
    <source>
        <dbReference type="PIRSR" id="PIRSR623088-3"/>
    </source>
</evidence>
<reference evidence="8" key="1">
    <citation type="submission" date="2021-01" db="EMBL/GenBank/DDBJ databases">
        <authorList>
            <person name="Corre E."/>
            <person name="Pelletier E."/>
            <person name="Niang G."/>
            <person name="Scheremetjew M."/>
            <person name="Finn R."/>
            <person name="Kale V."/>
            <person name="Holt S."/>
            <person name="Cochrane G."/>
            <person name="Meng A."/>
            <person name="Brown T."/>
            <person name="Cohen L."/>
        </authorList>
    </citation>
    <scope>NUCLEOTIDE SEQUENCE</scope>
    <source>
        <strain evidence="8">CCMP644</strain>
    </source>
</reference>
<gene>
    <name evidence="8" type="ORF">HAND00432_LOCUS1475</name>
</gene>
<feature type="binding site" evidence="4">
    <location>
        <position position="285"/>
    </location>
    <ligand>
        <name>AMP</name>
        <dbReference type="ChEBI" id="CHEBI:456215"/>
    </ligand>
</feature>
<feature type="binding site" evidence="5">
    <location>
        <position position="173"/>
    </location>
    <ligand>
        <name>Zn(2+)</name>
        <dbReference type="ChEBI" id="CHEBI:29105"/>
        <label>1</label>
    </ligand>
</feature>
<feature type="binding site" evidence="5">
    <location>
        <position position="173"/>
    </location>
    <ligand>
        <name>Zn(2+)</name>
        <dbReference type="ChEBI" id="CHEBI:29105"/>
        <label>2</label>
    </ligand>
</feature>
<dbReference type="EMBL" id="HBFX01002431">
    <property type="protein sequence ID" value="CAD8946957.1"/>
    <property type="molecule type" value="Transcribed_RNA"/>
</dbReference>
<feature type="binding site" evidence="4">
    <location>
        <position position="173"/>
    </location>
    <ligand>
        <name>AMP</name>
        <dbReference type="ChEBI" id="CHEBI:456215"/>
    </ligand>
</feature>
<organism evidence="8">
    <name type="scientific">Hemiselmis andersenii</name>
    <name type="common">Cryptophyte alga</name>
    <dbReference type="NCBI Taxonomy" id="464988"/>
    <lineage>
        <taxon>Eukaryota</taxon>
        <taxon>Cryptophyceae</taxon>
        <taxon>Cryptomonadales</taxon>
        <taxon>Hemiselmidaceae</taxon>
        <taxon>Hemiselmis</taxon>
    </lineage>
</organism>
<dbReference type="SUPFAM" id="SSF109604">
    <property type="entry name" value="HD-domain/PDEase-like"/>
    <property type="match status" value="1"/>
</dbReference>
<proteinExistence type="predicted"/>
<dbReference type="Pfam" id="PF00233">
    <property type="entry name" value="PDEase_I"/>
    <property type="match status" value="1"/>
</dbReference>
<evidence type="ECO:0000256" key="3">
    <source>
        <dbReference type="PIRSR" id="PIRSR623088-1"/>
    </source>
</evidence>
<dbReference type="InterPro" id="IPR002073">
    <property type="entry name" value="PDEase_catalytic_dom"/>
</dbReference>
<sequence>MGTPPFPENGPEASPTFDGHPLRLLKHSTPPDVLERHIAKLGNELSSPPNCEGFTWPPPAGSEFERMLQPEELTKWDYDLFKLNELSNGRPLAAMAQGVIRSHGLVEKCGIDEQVLGRYLNAVESSYNACVYHNPMHAADVLHATNYLLSGDLAEQMPPDELLIGLISGPAHDLGHPGVNNGYLIKRSNPVAETYKNVSVLENHHVGLSLQLMELPGLDVLGCFDKARREELRNMMREVVLFTDMTKHKELMDMMQAGKDERQQLDPSRVEDRVLMLQTILHTADLGNPCKPWVIHIQWTHAIVAEFFSQGDLERRQGAEVSPMCDRSENCGRSSQKNFIKFFVRPLFVLCGEVGRARPRPRLSVCVCVCVCVQVCSCVCVCVCVVRGRLGRLLGMC</sequence>
<feature type="binding site" evidence="4">
    <location>
        <begin position="133"/>
        <end position="137"/>
    </location>
    <ligand>
        <name>AMP</name>
        <dbReference type="ChEBI" id="CHEBI:456215"/>
    </ligand>
</feature>
<dbReference type="GO" id="GO:0004114">
    <property type="term" value="F:3',5'-cyclic-nucleotide phosphodiesterase activity"/>
    <property type="evidence" value="ECO:0007669"/>
    <property type="project" value="InterPro"/>
</dbReference>
<dbReference type="InterPro" id="IPR003607">
    <property type="entry name" value="HD/PDEase_dom"/>
</dbReference>